<dbReference type="AlphaFoldDB" id="A0A381MYE0"/>
<dbReference type="Gene3D" id="3.90.1150.10">
    <property type="entry name" value="Aspartate Aminotransferase, domain 1"/>
    <property type="match status" value="1"/>
</dbReference>
<dbReference type="EMBL" id="UINC01000007">
    <property type="protein sequence ID" value="SUZ47265.1"/>
    <property type="molecule type" value="Genomic_DNA"/>
</dbReference>
<evidence type="ECO:0000313" key="3">
    <source>
        <dbReference type="EMBL" id="SUZ47265.1"/>
    </source>
</evidence>
<dbReference type="InterPro" id="IPR005814">
    <property type="entry name" value="Aminotrans_3"/>
</dbReference>
<evidence type="ECO:0008006" key="4">
    <source>
        <dbReference type="Google" id="ProtNLM"/>
    </source>
</evidence>
<dbReference type="PANTHER" id="PTHR45688">
    <property type="match status" value="1"/>
</dbReference>
<dbReference type="Gene3D" id="3.40.640.10">
    <property type="entry name" value="Type I PLP-dependent aspartate aminotransferase-like (Major domain)"/>
    <property type="match status" value="1"/>
</dbReference>
<accession>A0A381MYE0</accession>
<organism evidence="3">
    <name type="scientific">marine metagenome</name>
    <dbReference type="NCBI Taxonomy" id="408172"/>
    <lineage>
        <taxon>unclassified sequences</taxon>
        <taxon>metagenomes</taxon>
        <taxon>ecological metagenomes</taxon>
    </lineage>
</organism>
<dbReference type="InterPro" id="IPR015421">
    <property type="entry name" value="PyrdxlP-dep_Trfase_major"/>
</dbReference>
<dbReference type="GO" id="GO:0008483">
    <property type="term" value="F:transaminase activity"/>
    <property type="evidence" value="ECO:0007669"/>
    <property type="project" value="InterPro"/>
</dbReference>
<evidence type="ECO:0000256" key="2">
    <source>
        <dbReference type="ARBA" id="ARBA00022898"/>
    </source>
</evidence>
<dbReference type="GO" id="GO:0005739">
    <property type="term" value="C:mitochondrion"/>
    <property type="evidence" value="ECO:0007669"/>
    <property type="project" value="TreeGrafter"/>
</dbReference>
<dbReference type="SUPFAM" id="SSF53383">
    <property type="entry name" value="PLP-dependent transferases"/>
    <property type="match status" value="1"/>
</dbReference>
<dbReference type="GO" id="GO:0030170">
    <property type="term" value="F:pyridoxal phosphate binding"/>
    <property type="evidence" value="ECO:0007669"/>
    <property type="project" value="InterPro"/>
</dbReference>
<name>A0A381MYE0_9ZZZZ</name>
<keyword evidence="2" id="KW-0663">Pyridoxal phosphate</keyword>
<comment type="similarity">
    <text evidence="1">Belongs to the class-III pyridoxal-phosphate-dependent aminotransferase family.</text>
</comment>
<dbReference type="PIRSF" id="PIRSF000521">
    <property type="entry name" value="Transaminase_4ab_Lys_Orn"/>
    <property type="match status" value="1"/>
</dbReference>
<dbReference type="Pfam" id="PF00202">
    <property type="entry name" value="Aminotran_3"/>
    <property type="match status" value="1"/>
</dbReference>
<dbReference type="InterPro" id="IPR015422">
    <property type="entry name" value="PyrdxlP-dep_Trfase_small"/>
</dbReference>
<dbReference type="InterPro" id="IPR049704">
    <property type="entry name" value="Aminotrans_3_PPA_site"/>
</dbReference>
<dbReference type="CDD" id="cd00610">
    <property type="entry name" value="OAT_like"/>
    <property type="match status" value="1"/>
</dbReference>
<protein>
    <recommendedName>
        <fullName evidence="4">Aspartate aminotransferase family protein</fullName>
    </recommendedName>
</protein>
<gene>
    <name evidence="3" type="ORF">METZ01_LOCUS119</name>
</gene>
<reference evidence="3" key="1">
    <citation type="submission" date="2018-05" db="EMBL/GenBank/DDBJ databases">
        <authorList>
            <person name="Lanie J.A."/>
            <person name="Ng W.-L."/>
            <person name="Kazmierczak K.M."/>
            <person name="Andrzejewski T.M."/>
            <person name="Davidsen T.M."/>
            <person name="Wayne K.J."/>
            <person name="Tettelin H."/>
            <person name="Glass J.I."/>
            <person name="Rusch D."/>
            <person name="Podicherti R."/>
            <person name="Tsui H.-C.T."/>
            <person name="Winkler M.E."/>
        </authorList>
    </citation>
    <scope>NUCLEOTIDE SEQUENCE</scope>
</reference>
<sequence length="415" mass="45456">MGPSLKVSYKEPLHIIRGEGQYLFDADGRRYLDAINNIQHVGHCHPKVVEAAQRQYEKLNTNTRYLDEVIVNFAKDLTATLPDGLEVCYFTNSGSEANDLALRIMRSYTQSKETIVLDAAYHGNLSSLIEISPYKHNGPGGTGAPVFVHTIPLPDSFRGKYRGLNTGDQYAGEVQKTIENIEKIGNKVSGFIAESVMGCGGQLILPDGFLKTSHELVNESGGLCIADEVQIGIGRMGSHYWGFETNEVVPDIVTMGKSIGNGHPLAAVVTTHEIAEVFHNGMEYFNSFGGNPVSCAVGHAVLNVVKEEELQKNANDVGKYLLDKLKHIQKNHGFIGDVRGQGLFIGVELVKDHDTLEPAAKEADKVINLMKEAGILMSTDGPDHNVLKIKPPIIFTRENADELVFNLNSIFDQLS</sequence>
<proteinExistence type="inferred from homology"/>
<dbReference type="PANTHER" id="PTHR45688:SF13">
    <property type="entry name" value="ALANINE--GLYOXYLATE AMINOTRANSFERASE 2-LIKE"/>
    <property type="match status" value="1"/>
</dbReference>
<evidence type="ECO:0000256" key="1">
    <source>
        <dbReference type="ARBA" id="ARBA00008954"/>
    </source>
</evidence>
<dbReference type="PROSITE" id="PS00600">
    <property type="entry name" value="AA_TRANSFER_CLASS_3"/>
    <property type="match status" value="1"/>
</dbReference>
<dbReference type="InterPro" id="IPR015424">
    <property type="entry name" value="PyrdxlP-dep_Trfase"/>
</dbReference>